<dbReference type="SMART" id="SM00220">
    <property type="entry name" value="S_TKc"/>
    <property type="match status" value="1"/>
</dbReference>
<organism evidence="16 17">
    <name type="scientific">Prototheca wickerhamii</name>
    <dbReference type="NCBI Taxonomy" id="3111"/>
    <lineage>
        <taxon>Eukaryota</taxon>
        <taxon>Viridiplantae</taxon>
        <taxon>Chlorophyta</taxon>
        <taxon>core chlorophytes</taxon>
        <taxon>Trebouxiophyceae</taxon>
        <taxon>Chlorellales</taxon>
        <taxon>Chlorellaceae</taxon>
        <taxon>Prototheca</taxon>
    </lineage>
</organism>
<dbReference type="Gene3D" id="3.80.10.10">
    <property type="entry name" value="Ribonuclease Inhibitor"/>
    <property type="match status" value="1"/>
</dbReference>
<keyword evidence="13" id="KW-1133">Transmembrane helix</keyword>
<evidence type="ECO:0000256" key="1">
    <source>
        <dbReference type="ARBA" id="ARBA00004370"/>
    </source>
</evidence>
<comment type="subcellular location">
    <subcellularLocation>
        <location evidence="2">Cytoplasm</location>
        <location evidence="2">Cytoskeleton</location>
        <location evidence="2">Cilium axoneme</location>
    </subcellularLocation>
    <subcellularLocation>
        <location evidence="1">Membrane</location>
    </subcellularLocation>
</comment>
<feature type="binding site" evidence="11">
    <location>
        <position position="836"/>
    </location>
    <ligand>
        <name>ATP</name>
        <dbReference type="ChEBI" id="CHEBI:30616"/>
    </ligand>
</feature>
<feature type="compositionally biased region" description="Polar residues" evidence="12">
    <location>
        <begin position="707"/>
        <end position="716"/>
    </location>
</feature>
<dbReference type="CDD" id="cd13999">
    <property type="entry name" value="STKc_MAP3K-like"/>
    <property type="match status" value="1"/>
</dbReference>
<dbReference type="InterPro" id="IPR001245">
    <property type="entry name" value="Ser-Thr/Tyr_kinase_cat_dom"/>
</dbReference>
<dbReference type="SUPFAM" id="SSF52058">
    <property type="entry name" value="L domain-like"/>
    <property type="match status" value="1"/>
</dbReference>
<dbReference type="GO" id="GO:0005930">
    <property type="term" value="C:axoneme"/>
    <property type="evidence" value="ECO:0007669"/>
    <property type="project" value="UniProtKB-SubCell"/>
</dbReference>
<evidence type="ECO:0000256" key="13">
    <source>
        <dbReference type="SAM" id="Phobius"/>
    </source>
</evidence>
<evidence type="ECO:0000256" key="4">
    <source>
        <dbReference type="ARBA" id="ARBA00022527"/>
    </source>
</evidence>
<feature type="region of interest" description="Disordered" evidence="12">
    <location>
        <begin position="1107"/>
        <end position="1141"/>
    </location>
</feature>
<evidence type="ECO:0000256" key="2">
    <source>
        <dbReference type="ARBA" id="ARBA00004430"/>
    </source>
</evidence>
<dbReference type="PROSITE" id="PS00107">
    <property type="entry name" value="PROTEIN_KINASE_ATP"/>
    <property type="match status" value="1"/>
</dbReference>
<keyword evidence="5" id="KW-0433">Leucine-rich repeat</keyword>
<dbReference type="PANTHER" id="PTHR44329">
    <property type="entry name" value="SERINE/THREONINE-PROTEIN KINASE TNNI3K-RELATED"/>
    <property type="match status" value="1"/>
</dbReference>
<dbReference type="InterPro" id="IPR011009">
    <property type="entry name" value="Kinase-like_dom_sf"/>
</dbReference>
<proteinExistence type="inferred from homology"/>
<dbReference type="AlphaFoldDB" id="A0AAD9IGP5"/>
<evidence type="ECO:0000256" key="6">
    <source>
        <dbReference type="ARBA" id="ARBA00022679"/>
    </source>
</evidence>
<keyword evidence="4" id="KW-0723">Serine/threonine-protein kinase</keyword>
<evidence type="ECO:0000256" key="14">
    <source>
        <dbReference type="SAM" id="SignalP"/>
    </source>
</evidence>
<reference evidence="16" key="1">
    <citation type="submission" date="2021-01" db="EMBL/GenBank/DDBJ databases">
        <authorList>
            <person name="Eckstrom K.M.E."/>
        </authorList>
    </citation>
    <scope>NUCLEOTIDE SEQUENCE</scope>
    <source>
        <strain evidence="16">UVCC 0001</strain>
    </source>
</reference>
<dbReference type="GO" id="GO:0005524">
    <property type="term" value="F:ATP binding"/>
    <property type="evidence" value="ECO:0007669"/>
    <property type="project" value="UniProtKB-UniRule"/>
</dbReference>
<keyword evidence="14" id="KW-0732">Signal</keyword>
<keyword evidence="17" id="KW-1185">Reference proteome</keyword>
<feature type="signal peptide" evidence="14">
    <location>
        <begin position="1"/>
        <end position="26"/>
    </location>
</feature>
<evidence type="ECO:0000259" key="15">
    <source>
        <dbReference type="PROSITE" id="PS50011"/>
    </source>
</evidence>
<dbReference type="PANTHER" id="PTHR44329:SF298">
    <property type="entry name" value="MIXED LINEAGE KINASE DOMAIN-LIKE PROTEIN"/>
    <property type="match status" value="1"/>
</dbReference>
<evidence type="ECO:0000256" key="12">
    <source>
        <dbReference type="SAM" id="MobiDB-lite"/>
    </source>
</evidence>
<dbReference type="InterPro" id="IPR001611">
    <property type="entry name" value="Leu-rich_rpt"/>
</dbReference>
<evidence type="ECO:0000256" key="10">
    <source>
        <dbReference type="ARBA" id="ARBA00022840"/>
    </source>
</evidence>
<evidence type="ECO:0000313" key="17">
    <source>
        <dbReference type="Proteomes" id="UP001255856"/>
    </source>
</evidence>
<dbReference type="Pfam" id="PF07714">
    <property type="entry name" value="PK_Tyr_Ser-Thr"/>
    <property type="match status" value="1"/>
</dbReference>
<evidence type="ECO:0000256" key="9">
    <source>
        <dbReference type="ARBA" id="ARBA00022777"/>
    </source>
</evidence>
<comment type="caution">
    <text evidence="16">The sequence shown here is derived from an EMBL/GenBank/DDBJ whole genome shotgun (WGS) entry which is preliminary data.</text>
</comment>
<dbReference type="GO" id="GO:0016020">
    <property type="term" value="C:membrane"/>
    <property type="evidence" value="ECO:0007669"/>
    <property type="project" value="UniProtKB-SubCell"/>
</dbReference>
<feature type="domain" description="Protein kinase" evidence="15">
    <location>
        <begin position="809"/>
        <end position="1094"/>
    </location>
</feature>
<gene>
    <name evidence="16" type="ORF">QBZ16_003964</name>
</gene>
<dbReference type="InterPro" id="IPR008271">
    <property type="entry name" value="Ser/Thr_kinase_AS"/>
</dbReference>
<dbReference type="Pfam" id="PF00560">
    <property type="entry name" value="LRR_1"/>
    <property type="match status" value="1"/>
</dbReference>
<dbReference type="PROSITE" id="PS00108">
    <property type="entry name" value="PROTEIN_KINASE_ST"/>
    <property type="match status" value="1"/>
</dbReference>
<evidence type="ECO:0000256" key="7">
    <source>
        <dbReference type="ARBA" id="ARBA00022737"/>
    </source>
</evidence>
<dbReference type="InterPro" id="IPR013210">
    <property type="entry name" value="LRR_N_plant-typ"/>
</dbReference>
<evidence type="ECO:0000256" key="3">
    <source>
        <dbReference type="ARBA" id="ARBA00008684"/>
    </source>
</evidence>
<dbReference type="Proteomes" id="UP001255856">
    <property type="component" value="Unassembled WGS sequence"/>
</dbReference>
<protein>
    <recommendedName>
        <fullName evidence="15">Protein kinase domain-containing protein</fullName>
    </recommendedName>
</protein>
<feature type="compositionally biased region" description="Low complexity" evidence="12">
    <location>
        <begin position="1122"/>
        <end position="1141"/>
    </location>
</feature>
<keyword evidence="13" id="KW-0812">Transmembrane</keyword>
<dbReference type="SUPFAM" id="SSF56112">
    <property type="entry name" value="Protein kinase-like (PK-like)"/>
    <property type="match status" value="1"/>
</dbReference>
<evidence type="ECO:0000256" key="8">
    <source>
        <dbReference type="ARBA" id="ARBA00022741"/>
    </source>
</evidence>
<feature type="region of interest" description="Disordered" evidence="12">
    <location>
        <begin position="680"/>
        <end position="716"/>
    </location>
</feature>
<dbReference type="Gene3D" id="3.30.200.20">
    <property type="entry name" value="Phosphorylase Kinase, domain 1"/>
    <property type="match status" value="1"/>
</dbReference>
<evidence type="ECO:0000313" key="16">
    <source>
        <dbReference type="EMBL" id="KAK2078096.1"/>
    </source>
</evidence>
<feature type="chain" id="PRO_5042068196" description="Protein kinase domain-containing protein" evidence="14">
    <location>
        <begin position="27"/>
        <end position="1141"/>
    </location>
</feature>
<accession>A0AAD9IGP5</accession>
<dbReference type="PROSITE" id="PS50011">
    <property type="entry name" value="PROTEIN_KINASE_DOM"/>
    <property type="match status" value="1"/>
</dbReference>
<dbReference type="InterPro" id="IPR051681">
    <property type="entry name" value="Ser/Thr_Kinases-Pseudokinases"/>
</dbReference>
<keyword evidence="8 11" id="KW-0547">Nucleotide-binding</keyword>
<dbReference type="InterPro" id="IPR000719">
    <property type="entry name" value="Prot_kinase_dom"/>
</dbReference>
<sequence>MEGRRLGAVRLMMTALLSFKGAITNANSLVALATWTSSSSSPCGWIGITCDESGSVTTINLLDVGASGTLTDSLATLQSVTTMQFAGNKLTGDVPDSWNAGGALPALNTLNLSGNLILGLPTDFGSGGCTKLEVLDLSSNIINGTLPGSLSLTQLSQASFALNALTGTLPTWSGVPATAVVTVLPQGVAGGLCGAVPDSPAFSYVGGSVSSFLDNSLRSCFVACSTTTTQSLSGTNLFDVAVRAEVTAWDLATYNSLQGGQGSATKVTVPCYGTGSPSDDYLGGDAAYGQLAVTASGDTAAAGVTSQSTDACYTGTEAVVIDLGHAYALGAVVVVTGSGGIASGSVVAGAEPSGSDATACSGTVAASGAGQALADCTGVTGRYVYPVVSNAALGKTVTYTTASATASAAFGGSTSGLAIAGAAPQLVIDLGYTATDVAAVVITSGSGIGGVSLSASNPLVSSSRRRSLLQEREVSGASSIYSCTTAGSGRYLVIDGASSSAAPAFDNLQVFAREAPDENAPPAPPPPGGGRSLVSQLLFIGGTVDTFQLTQAADRKTFVDAINAGFGEAINASGYALSPAYTTIESASAGVSASALGYAGSVASDAATLLLTVSYTTTLPSTSVSTVLGTASVASTISQGASGGLSTAALAGIVAGSVVGGLLLLLALFCYCRRRRRAQGKDARPAHEPAPLKGALGGREGPWRGSTDPSAKGSETSEAVAALLAGNGVQGALAPWTPTGAATASGSTGAGSAASSRNGHAQALDWVTRSAAAAGSTGGRSAPGSAGGRSAPATPGVDFKMWALNWQDLEIQKQIGEGSFGRVYLAKWNETYVAVKVLIQRGLDPNDPHEATLALSMSNPIMASLHKEAAMMASLRHPNVVGFLGLCTNPPCVASEYCARGSLTDVLRGAARSPAKAAQLDWQRRLNMALDACKGMLYLHSHAPPIIHRDLKSPNLLVDKHWRVKISDFNLSKLLDGESVQSSLAATNPRWLAPEILGRGSATFASDVYAFGMVLWELLTWELPWAGDGPWQVVALVNEGGRPAIPERAALPGPDTRDWEGLDGFTDLIRRCWAQNANDRPTFAEIIPILRDLLEALMIKNQAAGNPPPVIAETPPASEPTSSQPSAAAGSAPVGPYVPGL</sequence>
<keyword evidence="10 11" id="KW-0067">ATP-binding</keyword>
<name>A0AAD9IGP5_PROWI</name>
<dbReference type="PROSITE" id="PS51450">
    <property type="entry name" value="LRR"/>
    <property type="match status" value="1"/>
</dbReference>
<comment type="similarity">
    <text evidence="3">Belongs to the protein kinase superfamily. Ser/Thr protein kinase family.</text>
</comment>
<keyword evidence="7" id="KW-0677">Repeat</keyword>
<feature type="region of interest" description="Disordered" evidence="12">
    <location>
        <begin position="771"/>
        <end position="792"/>
    </location>
</feature>
<feature type="transmembrane region" description="Helical" evidence="13">
    <location>
        <begin position="648"/>
        <end position="671"/>
    </location>
</feature>
<dbReference type="InterPro" id="IPR032675">
    <property type="entry name" value="LRR_dom_sf"/>
</dbReference>
<dbReference type="InterPro" id="IPR017441">
    <property type="entry name" value="Protein_kinase_ATP_BS"/>
</dbReference>
<dbReference type="Gene3D" id="1.10.510.10">
    <property type="entry name" value="Transferase(Phosphotransferase) domain 1"/>
    <property type="match status" value="1"/>
</dbReference>
<evidence type="ECO:0000256" key="5">
    <source>
        <dbReference type="ARBA" id="ARBA00022614"/>
    </source>
</evidence>
<dbReference type="Pfam" id="PF08263">
    <property type="entry name" value="LRRNT_2"/>
    <property type="match status" value="1"/>
</dbReference>
<keyword evidence="13" id="KW-0472">Membrane</keyword>
<dbReference type="EMBL" id="JASFZW010000005">
    <property type="protein sequence ID" value="KAK2078096.1"/>
    <property type="molecule type" value="Genomic_DNA"/>
</dbReference>
<evidence type="ECO:0000256" key="11">
    <source>
        <dbReference type="PROSITE-ProRule" id="PRU10141"/>
    </source>
</evidence>
<keyword evidence="9" id="KW-0418">Kinase</keyword>
<dbReference type="GO" id="GO:0004674">
    <property type="term" value="F:protein serine/threonine kinase activity"/>
    <property type="evidence" value="ECO:0007669"/>
    <property type="project" value="UniProtKB-KW"/>
</dbReference>
<keyword evidence="6" id="KW-0808">Transferase</keyword>